<organism evidence="3 4">
    <name type="scientific">Aedes albopictus</name>
    <name type="common">Asian tiger mosquito</name>
    <name type="synonym">Stegomyia albopicta</name>
    <dbReference type="NCBI Taxonomy" id="7160"/>
    <lineage>
        <taxon>Eukaryota</taxon>
        <taxon>Metazoa</taxon>
        <taxon>Ecdysozoa</taxon>
        <taxon>Arthropoda</taxon>
        <taxon>Hexapoda</taxon>
        <taxon>Insecta</taxon>
        <taxon>Pterygota</taxon>
        <taxon>Neoptera</taxon>
        <taxon>Endopterygota</taxon>
        <taxon>Diptera</taxon>
        <taxon>Nematocera</taxon>
        <taxon>Culicoidea</taxon>
        <taxon>Culicidae</taxon>
        <taxon>Culicinae</taxon>
        <taxon>Aedini</taxon>
        <taxon>Aedes</taxon>
        <taxon>Stegomyia</taxon>
    </lineage>
</organism>
<dbReference type="GeneID" id="134287452"/>
<evidence type="ECO:0000313" key="4">
    <source>
        <dbReference type="Proteomes" id="UP000069940"/>
    </source>
</evidence>
<evidence type="ECO:0000313" key="3">
    <source>
        <dbReference type="EnsemblMetazoa" id="AALFPA23_010098.P14034"/>
    </source>
</evidence>
<feature type="region of interest" description="Disordered" evidence="1">
    <location>
        <begin position="28"/>
        <end position="58"/>
    </location>
</feature>
<dbReference type="EnsemblMetazoa" id="AALFPA23_010098.R14034">
    <property type="protein sequence ID" value="AALFPA23_010098.P14034"/>
    <property type="gene ID" value="AALFPA23_010098"/>
</dbReference>
<evidence type="ECO:0000256" key="1">
    <source>
        <dbReference type="SAM" id="MobiDB-lite"/>
    </source>
</evidence>
<dbReference type="Proteomes" id="UP000069940">
    <property type="component" value="Unassembled WGS sequence"/>
</dbReference>
<keyword evidence="2" id="KW-0732">Signal</keyword>
<feature type="signal peptide" evidence="2">
    <location>
        <begin position="1"/>
        <end position="21"/>
    </location>
</feature>
<evidence type="ECO:0000256" key="2">
    <source>
        <dbReference type="SAM" id="SignalP"/>
    </source>
</evidence>
<dbReference type="PROSITE" id="PS51257">
    <property type="entry name" value="PROKAR_LIPOPROTEIN"/>
    <property type="match status" value="1"/>
</dbReference>
<sequence length="147" mass="16451">MKFLPYLILVSVVFLWYSCNCAPIEEDDSSTIEEASTSPVEEQRKLKLRSDEPAATSDELPLEKQDLDLLLMSPSNKGRRTQRQLLSTVAYPLWSAIRPHLIRLIGTAIGKHIRNQFGGAEDRMAVGSAKPRMSSYYRYGRAGSGSC</sequence>
<name>A0ABM1YKX2_AEDAL</name>
<proteinExistence type="predicted"/>
<reference evidence="3" key="2">
    <citation type="submission" date="2025-05" db="UniProtKB">
        <authorList>
            <consortium name="EnsemblMetazoa"/>
        </authorList>
    </citation>
    <scope>IDENTIFICATION</scope>
    <source>
        <strain evidence="3">Foshan</strain>
    </source>
</reference>
<feature type="compositionally biased region" description="Basic and acidic residues" evidence="1">
    <location>
        <begin position="41"/>
        <end position="52"/>
    </location>
</feature>
<reference evidence="4" key="1">
    <citation type="journal article" date="2015" name="Proc. Natl. Acad. Sci. U.S.A.">
        <title>Genome sequence of the Asian Tiger mosquito, Aedes albopictus, reveals insights into its biology, genetics, and evolution.</title>
        <authorList>
            <person name="Chen X.G."/>
            <person name="Jiang X."/>
            <person name="Gu J."/>
            <person name="Xu M."/>
            <person name="Wu Y."/>
            <person name="Deng Y."/>
            <person name="Zhang C."/>
            <person name="Bonizzoni M."/>
            <person name="Dermauw W."/>
            <person name="Vontas J."/>
            <person name="Armbruster P."/>
            <person name="Huang X."/>
            <person name="Yang Y."/>
            <person name="Zhang H."/>
            <person name="He W."/>
            <person name="Peng H."/>
            <person name="Liu Y."/>
            <person name="Wu K."/>
            <person name="Chen J."/>
            <person name="Lirakis M."/>
            <person name="Topalis P."/>
            <person name="Van Leeuwen T."/>
            <person name="Hall A.B."/>
            <person name="Jiang X."/>
            <person name="Thorpe C."/>
            <person name="Mueller R.L."/>
            <person name="Sun C."/>
            <person name="Waterhouse R.M."/>
            <person name="Yan G."/>
            <person name="Tu Z.J."/>
            <person name="Fang X."/>
            <person name="James A.A."/>
        </authorList>
    </citation>
    <scope>NUCLEOTIDE SEQUENCE [LARGE SCALE GENOMIC DNA]</scope>
    <source>
        <strain evidence="4">Foshan</strain>
    </source>
</reference>
<protein>
    <submittedName>
        <fullName evidence="3">Uncharacterized protein</fullName>
    </submittedName>
</protein>
<dbReference type="RefSeq" id="XP_062705268.1">
    <property type="nucleotide sequence ID" value="XM_062849284.1"/>
</dbReference>
<accession>A0ABM1YKX2</accession>
<keyword evidence="4" id="KW-1185">Reference proteome</keyword>
<feature type="chain" id="PRO_5046727781" evidence="2">
    <location>
        <begin position="22"/>
        <end position="147"/>
    </location>
</feature>